<sequence length="727" mass="80685">MVQAPTVIFAFSVLNLLLTSAGLLFVYFDWNAARRREYLYLYFSEERPSHEYFAAARRRRIQYTRLLCALGVLGLRQFLSIILAASVFQPDDWDSWLRWWNNGAVAPSVRLAVGLQPWIGFLEAIGLALLAYALLYEWKPKNQEPAFLTPVLAGFCCVWGVVLLFYVTNVLGASAHSILLWATVLSRIVILTALWLALQQRSKQNLPGGLFALSPLALNVMVASWFFLPTFGNLSRNPGIYPMGIFGAFAVLVVALARGTLNDYESMEMSRQRMGRERGVIFTFLKRLGAAFTTEVEVDAILKIILESALETTEASAGVIYVMNARKDSLDPRVVLNFFPPMYVDATILSSERRTEELEDEMRAQTFEIGQGIIGEVAKAGRARLIEDVRAEGIMLGTTTEYMRNRSMLVVPLRVRDETLGVMAVLNKQRGSFGADDQSLLQALADQASLSLNNALLTVEVAEQERLRRDLQIARDIQKRLLPDHCPTVPGFEIAARGTSALEVGGDYYDFFWVDDDHLGIVVADVSGKGVYAALVVAMIRSAFRTQAAGNHDVRDVLSRVNTFIAEDLRRDMFVTCVYGILEISTKKFSWARAGHEPLIVSHSGNNIPVDILSPDGFALGVIGAPEFQDLLEVQTIILHSGDRLLMFTDGLTEAMNSKGEEFGMEGILQSLADPTPSNGSCFEDAIFDQQHTCEPDEMKHLEEAVQTHVGDAPQSDDLTIVYLAAI</sequence>
<dbReference type="Gene3D" id="3.30.450.40">
    <property type="match status" value="1"/>
</dbReference>
<evidence type="ECO:0000259" key="3">
    <source>
        <dbReference type="SMART" id="SM00065"/>
    </source>
</evidence>
<evidence type="ECO:0000313" key="5">
    <source>
        <dbReference type="EMBL" id="PQV64435.1"/>
    </source>
</evidence>
<dbReference type="PANTHER" id="PTHR43156">
    <property type="entry name" value="STAGE II SPORULATION PROTEIN E-RELATED"/>
    <property type="match status" value="1"/>
</dbReference>
<feature type="transmembrane region" description="Helical" evidence="2">
    <location>
        <begin position="66"/>
        <end position="88"/>
    </location>
</feature>
<dbReference type="Proteomes" id="UP000237684">
    <property type="component" value="Unassembled WGS sequence"/>
</dbReference>
<dbReference type="GO" id="GO:0016791">
    <property type="term" value="F:phosphatase activity"/>
    <property type="evidence" value="ECO:0007669"/>
    <property type="project" value="TreeGrafter"/>
</dbReference>
<feature type="transmembrane region" description="Helical" evidence="2">
    <location>
        <begin position="210"/>
        <end position="228"/>
    </location>
</feature>
<dbReference type="InterPro" id="IPR003018">
    <property type="entry name" value="GAF"/>
</dbReference>
<feature type="domain" description="PPM-type phosphatase" evidence="4">
    <location>
        <begin position="489"/>
        <end position="726"/>
    </location>
</feature>
<feature type="transmembrane region" description="Helical" evidence="2">
    <location>
        <begin position="147"/>
        <end position="166"/>
    </location>
</feature>
<keyword evidence="2" id="KW-0812">Transmembrane</keyword>
<dbReference type="InterPro" id="IPR001932">
    <property type="entry name" value="PPM-type_phosphatase-like_dom"/>
</dbReference>
<evidence type="ECO:0000259" key="4">
    <source>
        <dbReference type="SMART" id="SM00331"/>
    </source>
</evidence>
<dbReference type="Gene3D" id="3.60.40.10">
    <property type="entry name" value="PPM-type phosphatase domain"/>
    <property type="match status" value="1"/>
</dbReference>
<dbReference type="InParanoid" id="A0A2S8SUG4"/>
<dbReference type="InterPro" id="IPR029016">
    <property type="entry name" value="GAF-like_dom_sf"/>
</dbReference>
<feature type="transmembrane region" description="Helical" evidence="2">
    <location>
        <begin position="115"/>
        <end position="135"/>
    </location>
</feature>
<dbReference type="RefSeq" id="WP_105483223.1">
    <property type="nucleotide sequence ID" value="NZ_NIGF01000005.1"/>
</dbReference>
<evidence type="ECO:0000256" key="2">
    <source>
        <dbReference type="SAM" id="Phobius"/>
    </source>
</evidence>
<dbReference type="Pfam" id="PF07228">
    <property type="entry name" value="SpoIIE"/>
    <property type="match status" value="1"/>
</dbReference>
<reference evidence="5 6" key="1">
    <citation type="journal article" date="2018" name="Syst. Appl. Microbiol.">
        <title>Abditibacterium utsteinense sp. nov., the first cultivated member of candidate phylum FBP, isolated from ice-free Antarctic soil samples.</title>
        <authorList>
            <person name="Tahon G."/>
            <person name="Tytgat B."/>
            <person name="Lebbe L."/>
            <person name="Carlier A."/>
            <person name="Willems A."/>
        </authorList>
    </citation>
    <scope>NUCLEOTIDE SEQUENCE [LARGE SCALE GENOMIC DNA]</scope>
    <source>
        <strain evidence="5 6">LMG 29911</strain>
    </source>
</reference>
<dbReference type="SMART" id="SM00331">
    <property type="entry name" value="PP2C_SIG"/>
    <property type="match status" value="1"/>
</dbReference>
<evidence type="ECO:0000256" key="1">
    <source>
        <dbReference type="ARBA" id="ARBA00022801"/>
    </source>
</evidence>
<keyword evidence="1" id="KW-0378">Hydrolase</keyword>
<comment type="caution">
    <text evidence="5">The sequence shown here is derived from an EMBL/GenBank/DDBJ whole genome shotgun (WGS) entry which is preliminary data.</text>
</comment>
<dbReference type="SUPFAM" id="SSF55781">
    <property type="entry name" value="GAF domain-like"/>
    <property type="match status" value="1"/>
</dbReference>
<organism evidence="5 6">
    <name type="scientific">Abditibacterium utsteinense</name>
    <dbReference type="NCBI Taxonomy" id="1960156"/>
    <lineage>
        <taxon>Bacteria</taxon>
        <taxon>Pseudomonadati</taxon>
        <taxon>Abditibacteriota</taxon>
        <taxon>Abditibacteriia</taxon>
        <taxon>Abditibacteriales</taxon>
        <taxon>Abditibacteriaceae</taxon>
        <taxon>Abditibacterium</taxon>
    </lineage>
</organism>
<feature type="domain" description="GAF" evidence="3">
    <location>
        <begin position="297"/>
        <end position="462"/>
    </location>
</feature>
<dbReference type="AlphaFoldDB" id="A0A2S8SUG4"/>
<keyword evidence="2" id="KW-1133">Transmembrane helix</keyword>
<dbReference type="SMART" id="SM00065">
    <property type="entry name" value="GAF"/>
    <property type="match status" value="1"/>
</dbReference>
<dbReference type="Pfam" id="PF13185">
    <property type="entry name" value="GAF_2"/>
    <property type="match status" value="1"/>
</dbReference>
<dbReference type="SUPFAM" id="SSF81606">
    <property type="entry name" value="PP2C-like"/>
    <property type="match status" value="1"/>
</dbReference>
<gene>
    <name evidence="5" type="ORF">B1R32_105116</name>
</gene>
<keyword evidence="6" id="KW-1185">Reference proteome</keyword>
<protein>
    <submittedName>
        <fullName evidence="5">Serine phosphatase RsbU, regulator of sigma subunit</fullName>
    </submittedName>
</protein>
<dbReference type="InterPro" id="IPR052016">
    <property type="entry name" value="Bact_Sigma-Reg"/>
</dbReference>
<name>A0A2S8SUG4_9BACT</name>
<evidence type="ECO:0000313" key="6">
    <source>
        <dbReference type="Proteomes" id="UP000237684"/>
    </source>
</evidence>
<feature type="transmembrane region" description="Helical" evidence="2">
    <location>
        <begin position="6"/>
        <end position="28"/>
    </location>
</feature>
<proteinExistence type="predicted"/>
<dbReference type="PANTHER" id="PTHR43156:SF2">
    <property type="entry name" value="STAGE II SPORULATION PROTEIN E"/>
    <property type="match status" value="1"/>
</dbReference>
<dbReference type="OrthoDB" id="9773346at2"/>
<feature type="transmembrane region" description="Helical" evidence="2">
    <location>
        <begin position="178"/>
        <end position="198"/>
    </location>
</feature>
<feature type="transmembrane region" description="Helical" evidence="2">
    <location>
        <begin position="240"/>
        <end position="261"/>
    </location>
</feature>
<dbReference type="EMBL" id="NIGF01000005">
    <property type="protein sequence ID" value="PQV64435.1"/>
    <property type="molecule type" value="Genomic_DNA"/>
</dbReference>
<keyword evidence="2" id="KW-0472">Membrane</keyword>
<dbReference type="InterPro" id="IPR036457">
    <property type="entry name" value="PPM-type-like_dom_sf"/>
</dbReference>
<accession>A0A2S8SUG4</accession>